<name>A0A2D4N9M6_9SAUR</name>
<reference evidence="1" key="2">
    <citation type="submission" date="2017-11" db="EMBL/GenBank/DDBJ databases">
        <title>Coralsnake Venomics: Analyses of Venom Gland Transcriptomes and Proteomes of Six Brazilian Taxa.</title>
        <authorList>
            <person name="Aird S.D."/>
            <person name="Jorge da Silva N."/>
            <person name="Qiu L."/>
            <person name="Villar-Briones A."/>
            <person name="Aparecida-Saddi V."/>
            <person name="Campos-Telles M.P."/>
            <person name="Grau M."/>
            <person name="Mikheyev A.S."/>
        </authorList>
    </citation>
    <scope>NUCLEOTIDE SEQUENCE</scope>
    <source>
        <tissue evidence="1">Venom_gland</tissue>
    </source>
</reference>
<proteinExistence type="predicted"/>
<reference evidence="1" key="1">
    <citation type="submission" date="2017-07" db="EMBL/GenBank/DDBJ databases">
        <authorList>
            <person name="Mikheyev A."/>
            <person name="Grau M."/>
        </authorList>
    </citation>
    <scope>NUCLEOTIDE SEQUENCE</scope>
    <source>
        <tissue evidence="1">Venom_gland</tissue>
    </source>
</reference>
<sequence length="112" mass="13204">MQELEKSLGCPSSLWFCFFRITTVKDQIQKALPLKTGDPPKRATLLLLFFCMWQMENTQESKISGLGRWEEFCLALEKAFAWLIQRASVILECQFPINFDHRMMANFHNIWL</sequence>
<dbReference type="AlphaFoldDB" id="A0A2D4N9M6"/>
<organism evidence="1">
    <name type="scientific">Micrurus spixii</name>
    <name type="common">Amazon coral snake</name>
    <dbReference type="NCBI Taxonomy" id="129469"/>
    <lineage>
        <taxon>Eukaryota</taxon>
        <taxon>Metazoa</taxon>
        <taxon>Chordata</taxon>
        <taxon>Craniata</taxon>
        <taxon>Vertebrata</taxon>
        <taxon>Euteleostomi</taxon>
        <taxon>Lepidosauria</taxon>
        <taxon>Squamata</taxon>
        <taxon>Bifurcata</taxon>
        <taxon>Unidentata</taxon>
        <taxon>Episquamata</taxon>
        <taxon>Toxicofera</taxon>
        <taxon>Serpentes</taxon>
        <taxon>Colubroidea</taxon>
        <taxon>Elapidae</taxon>
        <taxon>Elapinae</taxon>
        <taxon>Micrurus</taxon>
    </lineage>
</organism>
<evidence type="ECO:0000313" key="1">
    <source>
        <dbReference type="EMBL" id="LAB42018.1"/>
    </source>
</evidence>
<protein>
    <submittedName>
        <fullName evidence="1">Uncharacterized protein</fullName>
    </submittedName>
</protein>
<dbReference type="EMBL" id="IACM01155133">
    <property type="protein sequence ID" value="LAB42018.1"/>
    <property type="molecule type" value="Transcribed_RNA"/>
</dbReference>
<accession>A0A2D4N9M6</accession>